<reference evidence="3" key="1">
    <citation type="submission" date="2021-02" db="EMBL/GenBank/DDBJ databases">
        <authorList>
            <person name="Nowell W R."/>
        </authorList>
    </citation>
    <scope>NUCLEOTIDE SEQUENCE</scope>
</reference>
<evidence type="ECO:0000313" key="3">
    <source>
        <dbReference type="EMBL" id="CAF4872623.1"/>
    </source>
</evidence>
<feature type="region of interest" description="Disordered" evidence="1">
    <location>
        <begin position="1"/>
        <end position="54"/>
    </location>
</feature>
<gene>
    <name evidence="2" type="ORF">BYL167_LOCUS46576</name>
    <name evidence="3" type="ORF">GIL414_LOCUS50457</name>
</gene>
<dbReference type="EMBL" id="CAJOBH010132070">
    <property type="protein sequence ID" value="CAF4762659.1"/>
    <property type="molecule type" value="Genomic_DNA"/>
</dbReference>
<sequence length="81" mass="9050">EENATDENVEYFGEDQGVSNLPSFEDDNGTHDNDDSFSPTLKDDGYLSPIDNSQKQSDSYLLSINDNLRITTNTNNSKEIT</sequence>
<organism evidence="3 4">
    <name type="scientific">Rotaria magnacalcarata</name>
    <dbReference type="NCBI Taxonomy" id="392030"/>
    <lineage>
        <taxon>Eukaryota</taxon>
        <taxon>Metazoa</taxon>
        <taxon>Spiralia</taxon>
        <taxon>Gnathifera</taxon>
        <taxon>Rotifera</taxon>
        <taxon>Eurotatoria</taxon>
        <taxon>Bdelloidea</taxon>
        <taxon>Philodinida</taxon>
        <taxon>Philodinidae</taxon>
        <taxon>Rotaria</taxon>
    </lineage>
</organism>
<feature type="non-terminal residue" evidence="3">
    <location>
        <position position="81"/>
    </location>
</feature>
<proteinExistence type="predicted"/>
<dbReference type="EMBL" id="CAJOBJ010168215">
    <property type="protein sequence ID" value="CAF4872623.1"/>
    <property type="molecule type" value="Genomic_DNA"/>
</dbReference>
<evidence type="ECO:0000256" key="1">
    <source>
        <dbReference type="SAM" id="MobiDB-lite"/>
    </source>
</evidence>
<feature type="non-terminal residue" evidence="3">
    <location>
        <position position="1"/>
    </location>
</feature>
<comment type="caution">
    <text evidence="3">The sequence shown here is derived from an EMBL/GenBank/DDBJ whole genome shotgun (WGS) entry which is preliminary data.</text>
</comment>
<name>A0A8S3BY69_9BILA</name>
<evidence type="ECO:0000313" key="4">
    <source>
        <dbReference type="Proteomes" id="UP000681720"/>
    </source>
</evidence>
<dbReference type="Proteomes" id="UP000681967">
    <property type="component" value="Unassembled WGS sequence"/>
</dbReference>
<accession>A0A8S3BY69</accession>
<dbReference type="Proteomes" id="UP000681720">
    <property type="component" value="Unassembled WGS sequence"/>
</dbReference>
<dbReference type="AlphaFoldDB" id="A0A8S3BY69"/>
<protein>
    <submittedName>
        <fullName evidence="3">Uncharacterized protein</fullName>
    </submittedName>
</protein>
<feature type="compositionally biased region" description="Acidic residues" evidence="1">
    <location>
        <begin position="1"/>
        <end position="13"/>
    </location>
</feature>
<evidence type="ECO:0000313" key="2">
    <source>
        <dbReference type="EMBL" id="CAF4762659.1"/>
    </source>
</evidence>